<reference evidence="4" key="1">
    <citation type="submission" date="2025-08" db="UniProtKB">
        <authorList>
            <consortium name="RefSeq"/>
        </authorList>
    </citation>
    <scope>IDENTIFICATION</scope>
</reference>
<keyword evidence="2" id="KW-0472">Membrane</keyword>
<name>A0A9W3B8P7_BIOGL</name>
<dbReference type="AlphaFoldDB" id="A0A9W3B8P7"/>
<dbReference type="SUPFAM" id="SSF49265">
    <property type="entry name" value="Fibronectin type III"/>
    <property type="match status" value="1"/>
</dbReference>
<proteinExistence type="predicted"/>
<evidence type="ECO:0000313" key="4">
    <source>
        <dbReference type="RefSeq" id="XP_055895805.1"/>
    </source>
</evidence>
<dbReference type="GeneID" id="106071116"/>
<organism evidence="3 4">
    <name type="scientific">Biomphalaria glabrata</name>
    <name type="common">Bloodfluke planorb</name>
    <name type="synonym">Freshwater snail</name>
    <dbReference type="NCBI Taxonomy" id="6526"/>
    <lineage>
        <taxon>Eukaryota</taxon>
        <taxon>Metazoa</taxon>
        <taxon>Spiralia</taxon>
        <taxon>Lophotrochozoa</taxon>
        <taxon>Mollusca</taxon>
        <taxon>Gastropoda</taxon>
        <taxon>Heterobranchia</taxon>
        <taxon>Euthyneura</taxon>
        <taxon>Panpulmonata</taxon>
        <taxon>Hygrophila</taxon>
        <taxon>Lymnaeoidea</taxon>
        <taxon>Planorbidae</taxon>
        <taxon>Biomphalaria</taxon>
    </lineage>
</organism>
<dbReference type="InterPro" id="IPR036116">
    <property type="entry name" value="FN3_sf"/>
</dbReference>
<dbReference type="Proteomes" id="UP001165740">
    <property type="component" value="Chromosome 9"/>
</dbReference>
<dbReference type="OrthoDB" id="10290433at2759"/>
<gene>
    <name evidence="4" type="primary">LOC106071116</name>
</gene>
<sequence>MNIILGQPNLVYNLDLSRSRFKFRYKRSRSLLTYYLCFNFFFFSRGNDLNLKDFNKVTECQEVQQLSKGLNTTEKFVNVTLQSLIVNEKEDIELKFELSLNAPYNVVIYMFYDIQGAPYRNLCKKTCPDEGRTCLCYSRADKNKLLTYSPVLLIFNVTHNSLDSMLQCSWRTSLLPYVVPGCVQELKVDSVSSIAANASSLLSYQLKRLIDFMPDWHRLSLRVELRKNAGVTEVHQFEVVPSFDNPLDVYLFGTLSPFTLYTVSVMMMAGTDKGCVKSLSFQTLKSRPLAPPELTGFDLSGSKLWLVWKVLSPEVAGSDKVTYELVISSANGVNYTYNQRSNLFNETLENIQRPLTISVWAVNDVGKSEKSTVVNIPLNQMDVELNPVVEVINKSHMSIKTSAWNLVEQIAVHAISSEMTLTQDLCATCVWTDRQVVNVSRAFVTSKKRVPLEFVLSFTKMETRKLQREVKYCQLNAESSSIQEECSISMSNLTQTENTSVNLLSNSDLSPKDLKPELKVVRTSNCFVLYGQPSSGDVTLNATFFISFKINGTFQRLKQISCFYNRQHNELFNANIKACVLNGCLHVHQIQNCSKPEQFFIQSFNVYPSLDGTTCNSTLRAFPHCLKDTEWSLPGDVKSVCIQARDSLEIDHGPPQLINIAQLASSDSHSSTNTVIYGFVGVLVLFAVVIILRVVYTCVKRRNQILKLVGSTNESLDIAQTTPNFSIATKDVSQLQSVQSKNCEDQTSTHGIFLDWLSGSSYARFSRLDKSLGRSNSMGACTNDSSPQSVSNTSDSSITQLL</sequence>
<dbReference type="RefSeq" id="XP_055895805.1">
    <property type="nucleotide sequence ID" value="XM_056039830.1"/>
</dbReference>
<accession>A0A9W3B8P7</accession>
<protein>
    <submittedName>
        <fullName evidence="4">Uncharacterized protein LOC106071116 isoform X1</fullName>
    </submittedName>
</protein>
<evidence type="ECO:0000256" key="2">
    <source>
        <dbReference type="SAM" id="Phobius"/>
    </source>
</evidence>
<keyword evidence="3" id="KW-1185">Reference proteome</keyword>
<evidence type="ECO:0000256" key="1">
    <source>
        <dbReference type="SAM" id="MobiDB-lite"/>
    </source>
</evidence>
<keyword evidence="2" id="KW-1133">Transmembrane helix</keyword>
<keyword evidence="2" id="KW-0812">Transmembrane</keyword>
<feature type="transmembrane region" description="Helical" evidence="2">
    <location>
        <begin position="675"/>
        <end position="696"/>
    </location>
</feature>
<feature type="region of interest" description="Disordered" evidence="1">
    <location>
        <begin position="779"/>
        <end position="802"/>
    </location>
</feature>
<evidence type="ECO:0000313" key="3">
    <source>
        <dbReference type="Proteomes" id="UP001165740"/>
    </source>
</evidence>